<name>A0ABT1XA27_9PROT</name>
<sequence length="328" mass="34582">MHRRHLMQAALGVTATAGLAAVPAATRAQSAYPSRTVTLVVPWAPGGSQDTLARVLAEPLSAQLGQAVVVDNRPGASGTVGSGTVARSRPDGHTLLMGSSSTFAMAPHLYQLPYDNDRAFSPAGLIASMPILMLVPSAFPARSVKEFIELARKPENRISYASSGVGSSTHLATEMFLQMAQLEVQDVTYRGGGPAVQGMLTGETQMTFQTAATVLGFMKAGDLRALAVASPARISFLPDIPTFAESGLTDFEVVENIALLAPEGTPAPILQQVNAAVAKVMALPQVQAKLTELAITPTVQPPAEFAAFARAESARWRDLIRARNIRVQ</sequence>
<proteinExistence type="inferred from homology"/>
<dbReference type="Proteomes" id="UP001524642">
    <property type="component" value="Unassembled WGS sequence"/>
</dbReference>
<keyword evidence="2" id="KW-0732">Signal</keyword>
<comment type="caution">
    <text evidence="3">The sequence shown here is derived from an EMBL/GenBank/DDBJ whole genome shotgun (WGS) entry which is preliminary data.</text>
</comment>
<gene>
    <name evidence="3" type="ORF">NRP21_23125</name>
</gene>
<dbReference type="Pfam" id="PF03401">
    <property type="entry name" value="TctC"/>
    <property type="match status" value="1"/>
</dbReference>
<dbReference type="RefSeq" id="WP_257718608.1">
    <property type="nucleotide sequence ID" value="NZ_JANJOU010000027.1"/>
</dbReference>
<dbReference type="SUPFAM" id="SSF53850">
    <property type="entry name" value="Periplasmic binding protein-like II"/>
    <property type="match status" value="1"/>
</dbReference>
<dbReference type="PANTHER" id="PTHR42928">
    <property type="entry name" value="TRICARBOXYLATE-BINDING PROTEIN"/>
    <property type="match status" value="1"/>
</dbReference>
<evidence type="ECO:0000313" key="3">
    <source>
        <dbReference type="EMBL" id="MCR0984955.1"/>
    </source>
</evidence>
<dbReference type="PANTHER" id="PTHR42928:SF5">
    <property type="entry name" value="BLR1237 PROTEIN"/>
    <property type="match status" value="1"/>
</dbReference>
<dbReference type="Gene3D" id="3.40.190.10">
    <property type="entry name" value="Periplasmic binding protein-like II"/>
    <property type="match status" value="1"/>
</dbReference>
<dbReference type="PIRSF" id="PIRSF017082">
    <property type="entry name" value="YflP"/>
    <property type="match status" value="1"/>
</dbReference>
<evidence type="ECO:0000256" key="1">
    <source>
        <dbReference type="ARBA" id="ARBA00006987"/>
    </source>
</evidence>
<dbReference type="EMBL" id="JANJOU010000027">
    <property type="protein sequence ID" value="MCR0984955.1"/>
    <property type="molecule type" value="Genomic_DNA"/>
</dbReference>
<accession>A0ABT1XA27</accession>
<feature type="chain" id="PRO_5045446377" evidence="2">
    <location>
        <begin position="21"/>
        <end position="328"/>
    </location>
</feature>
<evidence type="ECO:0000313" key="4">
    <source>
        <dbReference type="Proteomes" id="UP001524642"/>
    </source>
</evidence>
<comment type="similarity">
    <text evidence="1">Belongs to the UPF0065 (bug) family.</text>
</comment>
<reference evidence="3 4" key="1">
    <citation type="submission" date="2022-06" db="EMBL/GenBank/DDBJ databases">
        <title>Roseomonas CN29.</title>
        <authorList>
            <person name="Cheng Y."/>
            <person name="He X."/>
        </authorList>
    </citation>
    <scope>NUCLEOTIDE SEQUENCE [LARGE SCALE GENOMIC DNA]</scope>
    <source>
        <strain evidence="3 4">CN29</strain>
    </source>
</reference>
<dbReference type="CDD" id="cd07012">
    <property type="entry name" value="PBP2_Bug_TTT"/>
    <property type="match status" value="1"/>
</dbReference>
<organism evidence="3 4">
    <name type="scientific">Roseomonas populi</name>
    <dbReference type="NCBI Taxonomy" id="3121582"/>
    <lineage>
        <taxon>Bacteria</taxon>
        <taxon>Pseudomonadati</taxon>
        <taxon>Pseudomonadota</taxon>
        <taxon>Alphaproteobacteria</taxon>
        <taxon>Acetobacterales</taxon>
        <taxon>Roseomonadaceae</taxon>
        <taxon>Roseomonas</taxon>
    </lineage>
</organism>
<evidence type="ECO:0000256" key="2">
    <source>
        <dbReference type="SAM" id="SignalP"/>
    </source>
</evidence>
<dbReference type="InterPro" id="IPR042100">
    <property type="entry name" value="Bug_dom1"/>
</dbReference>
<dbReference type="Gene3D" id="3.40.190.150">
    <property type="entry name" value="Bordetella uptake gene, domain 1"/>
    <property type="match status" value="1"/>
</dbReference>
<dbReference type="InterPro" id="IPR005064">
    <property type="entry name" value="BUG"/>
</dbReference>
<feature type="signal peptide" evidence="2">
    <location>
        <begin position="1"/>
        <end position="20"/>
    </location>
</feature>
<protein>
    <submittedName>
        <fullName evidence="3">Tripartite tricarboxylate transporter substrate binding protein</fullName>
    </submittedName>
</protein>
<keyword evidence="4" id="KW-1185">Reference proteome</keyword>